<sequence>MKLADRVRSRLVVMQGEATHDGVAAALRDEGLVLGDGAILSLVTELQREFVGAGLLDPLLHQPGVTDILVNGPDQIWIDRGQGLEHIPLAFNNDDEVRALAQRLASAVGRRLDDAHPYVDARMASGVRLHAILAPIATDGTVISLRIPARQGLSIEDLVELGSLDASAAFWIRKVIDLRLSFFVSGGTGSGKTTVLAAMLGLIAHHERIVIVEDSAELQPAHPHVVRLQSRLANLEGAGAVPMRELVRQTLRMRPDRIVVGEVRGAEVIELLTALNTGHEGGCATVHANSAADIPARIEALGLAAGLDRDAVHALLGAGLDAVVHLDRDAQGRRQLQGIHVVQINERHQVELVPAVVREGREFVEGQGIGKLRMRASQLPMRDLLATL</sequence>
<evidence type="ECO:0000256" key="1">
    <source>
        <dbReference type="ARBA" id="ARBA00006611"/>
    </source>
</evidence>
<protein>
    <submittedName>
        <fullName evidence="3">Unannotated protein</fullName>
    </submittedName>
</protein>
<dbReference type="Gene3D" id="3.30.450.380">
    <property type="match status" value="1"/>
</dbReference>
<reference evidence="3" key="1">
    <citation type="submission" date="2020-05" db="EMBL/GenBank/DDBJ databases">
        <authorList>
            <person name="Chiriac C."/>
            <person name="Salcher M."/>
            <person name="Ghai R."/>
            <person name="Kavagutti S V."/>
        </authorList>
    </citation>
    <scope>NUCLEOTIDE SEQUENCE</scope>
</reference>
<dbReference type="GO" id="GO:0016887">
    <property type="term" value="F:ATP hydrolysis activity"/>
    <property type="evidence" value="ECO:0007669"/>
    <property type="project" value="InterPro"/>
</dbReference>
<dbReference type="PANTHER" id="PTHR30486">
    <property type="entry name" value="TWITCHING MOTILITY PROTEIN PILT"/>
    <property type="match status" value="1"/>
</dbReference>
<dbReference type="NCBIfam" id="TIGR03819">
    <property type="entry name" value="heli_sec_ATPase"/>
    <property type="match status" value="1"/>
</dbReference>
<dbReference type="PANTHER" id="PTHR30486:SF6">
    <property type="entry name" value="TYPE IV PILUS RETRACTATION ATPASE PILT"/>
    <property type="match status" value="1"/>
</dbReference>
<name>A0A6J7SQ54_9ZZZZ</name>
<organism evidence="3">
    <name type="scientific">freshwater metagenome</name>
    <dbReference type="NCBI Taxonomy" id="449393"/>
    <lineage>
        <taxon>unclassified sequences</taxon>
        <taxon>metagenomes</taxon>
        <taxon>ecological metagenomes</taxon>
    </lineage>
</organism>
<dbReference type="CDD" id="cd01130">
    <property type="entry name" value="VirB11-like_ATPase"/>
    <property type="match status" value="1"/>
</dbReference>
<dbReference type="AlphaFoldDB" id="A0A6J7SQ54"/>
<evidence type="ECO:0000313" key="3">
    <source>
        <dbReference type="EMBL" id="CAB5043141.1"/>
    </source>
</evidence>
<dbReference type="Pfam" id="PF00437">
    <property type="entry name" value="T2SSE"/>
    <property type="match status" value="1"/>
</dbReference>
<accession>A0A6J7SQ54</accession>
<evidence type="ECO:0000259" key="2">
    <source>
        <dbReference type="Pfam" id="PF00437"/>
    </source>
</evidence>
<dbReference type="InterPro" id="IPR001482">
    <property type="entry name" value="T2SS/T4SS_dom"/>
</dbReference>
<gene>
    <name evidence="3" type="ORF">UFOPK4237_01705</name>
</gene>
<dbReference type="EMBL" id="CAFBPZ010000177">
    <property type="protein sequence ID" value="CAB5043141.1"/>
    <property type="molecule type" value="Genomic_DNA"/>
</dbReference>
<dbReference type="Gene3D" id="3.40.50.300">
    <property type="entry name" value="P-loop containing nucleotide triphosphate hydrolases"/>
    <property type="match status" value="1"/>
</dbReference>
<dbReference type="InterPro" id="IPR022399">
    <property type="entry name" value="TadA-like_ATPase"/>
</dbReference>
<proteinExistence type="inferred from homology"/>
<dbReference type="InterPro" id="IPR050921">
    <property type="entry name" value="T4SS_GSP_E_ATPase"/>
</dbReference>
<dbReference type="SUPFAM" id="SSF52540">
    <property type="entry name" value="P-loop containing nucleoside triphosphate hydrolases"/>
    <property type="match status" value="1"/>
</dbReference>
<feature type="domain" description="Bacterial type II secretion system protein E" evidence="2">
    <location>
        <begin position="54"/>
        <end position="316"/>
    </location>
</feature>
<dbReference type="InterPro" id="IPR027417">
    <property type="entry name" value="P-loop_NTPase"/>
</dbReference>
<comment type="similarity">
    <text evidence="1">Belongs to the GSP E family.</text>
</comment>